<dbReference type="EMBL" id="NJBN01000002">
    <property type="protein sequence ID" value="TKJ41847.1"/>
    <property type="molecule type" value="Genomic_DNA"/>
</dbReference>
<organism evidence="4 5">
    <name type="scientific">candidate division LCP-89 bacterium B3_LCP</name>
    <dbReference type="NCBI Taxonomy" id="2012998"/>
    <lineage>
        <taxon>Bacteria</taxon>
        <taxon>Pseudomonadati</taxon>
        <taxon>Bacteria division LCP-89</taxon>
    </lineage>
</organism>
<dbReference type="Proteomes" id="UP000319619">
    <property type="component" value="Unassembled WGS sequence"/>
</dbReference>
<protein>
    <recommendedName>
        <fullName evidence="3">Prokaryotic-type class I peptide chain release factors domain-containing protein</fullName>
    </recommendedName>
</protein>
<dbReference type="PANTHER" id="PTHR43804:SF9">
    <property type="entry name" value="PEPTIDE CHAIN RELEASE FACTOR HOMOLOG-RELATED"/>
    <property type="match status" value="1"/>
</dbReference>
<dbReference type="AlphaFoldDB" id="A0A532V4C0"/>
<dbReference type="PANTHER" id="PTHR43804">
    <property type="entry name" value="LD18447P"/>
    <property type="match status" value="1"/>
</dbReference>
<proteinExistence type="inferred from homology"/>
<reference evidence="4 5" key="1">
    <citation type="submission" date="2017-06" db="EMBL/GenBank/DDBJ databases">
        <title>Novel microbial phyla capable of carbon fixation and sulfur reduction in deep-sea sediments.</title>
        <authorList>
            <person name="Huang J."/>
            <person name="Baker B."/>
            <person name="Wang Y."/>
        </authorList>
    </citation>
    <scope>NUCLEOTIDE SEQUENCE [LARGE SCALE GENOMIC DNA]</scope>
    <source>
        <strain evidence="4">B3_LCP</strain>
    </source>
</reference>
<comment type="caution">
    <text evidence="4">The sequence shown here is derived from an EMBL/GenBank/DDBJ whole genome shotgun (WGS) entry which is preliminary data.</text>
</comment>
<dbReference type="InterPro" id="IPR050057">
    <property type="entry name" value="Prokaryotic/Mito_RF"/>
</dbReference>
<comment type="similarity">
    <text evidence="1">Belongs to the prokaryotic/mitochondrial release factor family.</text>
</comment>
<feature type="compositionally biased region" description="Basic residues" evidence="2">
    <location>
        <begin position="90"/>
        <end position="107"/>
    </location>
</feature>
<dbReference type="Pfam" id="PF00472">
    <property type="entry name" value="RF-1"/>
    <property type="match status" value="1"/>
</dbReference>
<dbReference type="GO" id="GO:0003747">
    <property type="term" value="F:translation release factor activity"/>
    <property type="evidence" value="ECO:0007669"/>
    <property type="project" value="InterPro"/>
</dbReference>
<evidence type="ECO:0000256" key="1">
    <source>
        <dbReference type="ARBA" id="ARBA00010835"/>
    </source>
</evidence>
<dbReference type="InterPro" id="IPR000352">
    <property type="entry name" value="Pep_chain_release_fac_I"/>
</dbReference>
<gene>
    <name evidence="4" type="ORF">CEE37_04570</name>
</gene>
<dbReference type="SUPFAM" id="SSF75620">
    <property type="entry name" value="Release factor"/>
    <property type="match status" value="1"/>
</dbReference>
<accession>A0A532V4C0</accession>
<dbReference type="Gene3D" id="3.30.160.20">
    <property type="match status" value="1"/>
</dbReference>
<evidence type="ECO:0000259" key="3">
    <source>
        <dbReference type="Pfam" id="PF00472"/>
    </source>
</evidence>
<dbReference type="InterPro" id="IPR045853">
    <property type="entry name" value="Pep_chain_release_fac_I_sf"/>
</dbReference>
<name>A0A532V4C0_UNCL8</name>
<evidence type="ECO:0000313" key="4">
    <source>
        <dbReference type="EMBL" id="TKJ41847.1"/>
    </source>
</evidence>
<evidence type="ECO:0000313" key="5">
    <source>
        <dbReference type="Proteomes" id="UP000319619"/>
    </source>
</evidence>
<feature type="region of interest" description="Disordered" evidence="2">
    <location>
        <begin position="90"/>
        <end position="113"/>
    </location>
</feature>
<sequence length="113" mass="13133">MVYSIDLADIKNNIRYESFTTGGPGGQHANRSATGVKAIHVPTGITAIAREHRSQYRNRQLALERLLKKLRERHRPAKLRVPTRIPAYVRKKRLDNKKHRSRLKDLRRKVDSD</sequence>
<feature type="domain" description="Prokaryotic-type class I peptide chain release factors" evidence="3">
    <location>
        <begin position="11"/>
        <end position="107"/>
    </location>
</feature>
<evidence type="ECO:0000256" key="2">
    <source>
        <dbReference type="SAM" id="MobiDB-lite"/>
    </source>
</evidence>